<dbReference type="Pfam" id="PF02518">
    <property type="entry name" value="HATPase_c"/>
    <property type="match status" value="1"/>
</dbReference>
<dbReference type="AlphaFoldDB" id="A0A159Z4H2"/>
<dbReference type="PRINTS" id="PR00344">
    <property type="entry name" value="BCTRLSENSOR"/>
</dbReference>
<dbReference type="InterPro" id="IPR003661">
    <property type="entry name" value="HisK_dim/P_dom"/>
</dbReference>
<keyword evidence="14" id="KW-1185">Reference proteome</keyword>
<evidence type="ECO:0000259" key="12">
    <source>
        <dbReference type="PROSITE" id="PS50109"/>
    </source>
</evidence>
<dbReference type="GO" id="GO:0005524">
    <property type="term" value="F:ATP binding"/>
    <property type="evidence" value="ECO:0007669"/>
    <property type="project" value="UniProtKB-KW"/>
</dbReference>
<feature type="domain" description="Histidine kinase" evidence="12">
    <location>
        <begin position="121"/>
        <end position="345"/>
    </location>
</feature>
<evidence type="ECO:0000313" key="13">
    <source>
        <dbReference type="EMBL" id="AMY69160.1"/>
    </source>
</evidence>
<keyword evidence="6" id="KW-0808">Transferase</keyword>
<dbReference type="Gene3D" id="1.10.287.130">
    <property type="match status" value="1"/>
</dbReference>
<evidence type="ECO:0000256" key="7">
    <source>
        <dbReference type="ARBA" id="ARBA00022741"/>
    </source>
</evidence>
<keyword evidence="9" id="KW-0067">ATP-binding</keyword>
<dbReference type="OrthoDB" id="9813151at2"/>
<dbReference type="SMART" id="SM00387">
    <property type="entry name" value="HATPase_c"/>
    <property type="match status" value="1"/>
</dbReference>
<dbReference type="SUPFAM" id="SSF47384">
    <property type="entry name" value="Homodimeric domain of signal transducing histidine kinase"/>
    <property type="match status" value="1"/>
</dbReference>
<dbReference type="FunFam" id="1.10.287.130:FF:000008">
    <property type="entry name" value="Two-component sensor histidine kinase"/>
    <property type="match status" value="1"/>
</dbReference>
<evidence type="ECO:0000256" key="6">
    <source>
        <dbReference type="ARBA" id="ARBA00022679"/>
    </source>
</evidence>
<dbReference type="CDD" id="cd00082">
    <property type="entry name" value="HisKA"/>
    <property type="match status" value="1"/>
</dbReference>
<dbReference type="InterPro" id="IPR050351">
    <property type="entry name" value="BphY/WalK/GraS-like"/>
</dbReference>
<accession>A0A159Z4H2</accession>
<dbReference type="Pfam" id="PF00512">
    <property type="entry name" value="HisKA"/>
    <property type="match status" value="1"/>
</dbReference>
<dbReference type="PROSITE" id="PS50109">
    <property type="entry name" value="HIS_KIN"/>
    <property type="match status" value="1"/>
</dbReference>
<keyword evidence="11" id="KW-0472">Membrane</keyword>
<dbReference type="KEGG" id="daa:AKL17_1911"/>
<comment type="subcellular location">
    <subcellularLocation>
        <location evidence="2">Cell membrane</location>
    </subcellularLocation>
</comment>
<dbReference type="EC" id="2.7.13.3" evidence="3"/>
<evidence type="ECO:0000256" key="11">
    <source>
        <dbReference type="ARBA" id="ARBA00023136"/>
    </source>
</evidence>
<name>A0A159Z4H2_9RHOB</name>
<dbReference type="Gene3D" id="3.30.450.20">
    <property type="entry name" value="PAS domain"/>
    <property type="match status" value="1"/>
</dbReference>
<gene>
    <name evidence="13" type="ORF">AKL17_1911</name>
</gene>
<dbReference type="Proteomes" id="UP000076128">
    <property type="component" value="Chromosome"/>
</dbReference>
<evidence type="ECO:0000256" key="10">
    <source>
        <dbReference type="ARBA" id="ARBA00023012"/>
    </source>
</evidence>
<organism evidence="13 14">
    <name type="scientific">Frigidibacter mobilis</name>
    <dbReference type="NCBI Taxonomy" id="1335048"/>
    <lineage>
        <taxon>Bacteria</taxon>
        <taxon>Pseudomonadati</taxon>
        <taxon>Pseudomonadota</taxon>
        <taxon>Alphaproteobacteria</taxon>
        <taxon>Rhodobacterales</taxon>
        <taxon>Paracoccaceae</taxon>
        <taxon>Frigidibacter</taxon>
    </lineage>
</organism>
<keyword evidence="8 13" id="KW-0418">Kinase</keyword>
<evidence type="ECO:0000256" key="9">
    <source>
        <dbReference type="ARBA" id="ARBA00022840"/>
    </source>
</evidence>
<evidence type="ECO:0000313" key="14">
    <source>
        <dbReference type="Proteomes" id="UP000076128"/>
    </source>
</evidence>
<keyword evidence="5" id="KW-0597">Phosphoprotein</keyword>
<evidence type="ECO:0000256" key="5">
    <source>
        <dbReference type="ARBA" id="ARBA00022553"/>
    </source>
</evidence>
<dbReference type="InterPro" id="IPR036097">
    <property type="entry name" value="HisK_dim/P_sf"/>
</dbReference>
<dbReference type="SUPFAM" id="SSF55785">
    <property type="entry name" value="PYP-like sensor domain (PAS domain)"/>
    <property type="match status" value="1"/>
</dbReference>
<dbReference type="GO" id="GO:0004721">
    <property type="term" value="F:phosphoprotein phosphatase activity"/>
    <property type="evidence" value="ECO:0007669"/>
    <property type="project" value="TreeGrafter"/>
</dbReference>
<dbReference type="SMART" id="SM00388">
    <property type="entry name" value="HisKA"/>
    <property type="match status" value="1"/>
</dbReference>
<dbReference type="InterPro" id="IPR003594">
    <property type="entry name" value="HATPase_dom"/>
</dbReference>
<evidence type="ECO:0000256" key="4">
    <source>
        <dbReference type="ARBA" id="ARBA00022475"/>
    </source>
</evidence>
<evidence type="ECO:0000256" key="8">
    <source>
        <dbReference type="ARBA" id="ARBA00022777"/>
    </source>
</evidence>
<sequence length="345" mass="37818">MNSELVRSMLAAVPLPLMIVGYDQRVKSANAGAQAIFGAELEGRQVLTVIRQPALLDALDATLRDGSTNRARFLVTGAQDASYRIMTSPITDGAARGALIAFEDVTELEKAEEMRRDFVANVSHELRTPLTALLGFIETLKGAARDDAVARERFLTIMEREAGRMNRLVSELLSLSRVEAEERMRPGERVDMAAIVRSAITALKPVAEAAQVEIELIGAEAPIHLLADPDQMAQVFSNLIENAVKYGGSGKKVTVEITREPREIGLRGPAVRFDVIDRGEGIDQVHLPRLTERFYRVDAHRSREKGGTGLGLAIVKHIINRHRGKLKIDSAKGKGSRFSVILPEN</sequence>
<evidence type="ECO:0000256" key="2">
    <source>
        <dbReference type="ARBA" id="ARBA00004236"/>
    </source>
</evidence>
<dbReference type="PANTHER" id="PTHR45453">
    <property type="entry name" value="PHOSPHATE REGULON SENSOR PROTEIN PHOR"/>
    <property type="match status" value="1"/>
</dbReference>
<dbReference type="InterPro" id="IPR004358">
    <property type="entry name" value="Sig_transdc_His_kin-like_C"/>
</dbReference>
<keyword evidence="10" id="KW-0902">Two-component regulatory system</keyword>
<dbReference type="GO" id="GO:0000155">
    <property type="term" value="F:phosphorelay sensor kinase activity"/>
    <property type="evidence" value="ECO:0007669"/>
    <property type="project" value="InterPro"/>
</dbReference>
<dbReference type="InterPro" id="IPR005467">
    <property type="entry name" value="His_kinase_dom"/>
</dbReference>
<dbReference type="SUPFAM" id="SSF55874">
    <property type="entry name" value="ATPase domain of HSP90 chaperone/DNA topoisomerase II/histidine kinase"/>
    <property type="match status" value="1"/>
</dbReference>
<protein>
    <recommendedName>
        <fullName evidence="3">histidine kinase</fullName>
        <ecNumber evidence="3">2.7.13.3</ecNumber>
    </recommendedName>
</protein>
<dbReference type="GO" id="GO:0016036">
    <property type="term" value="P:cellular response to phosphate starvation"/>
    <property type="evidence" value="ECO:0007669"/>
    <property type="project" value="TreeGrafter"/>
</dbReference>
<dbReference type="Gene3D" id="3.30.565.10">
    <property type="entry name" value="Histidine kinase-like ATPase, C-terminal domain"/>
    <property type="match status" value="1"/>
</dbReference>
<dbReference type="EMBL" id="CP012661">
    <property type="protein sequence ID" value="AMY69160.1"/>
    <property type="molecule type" value="Genomic_DNA"/>
</dbReference>
<keyword evidence="4" id="KW-1003">Cell membrane</keyword>
<dbReference type="GO" id="GO:0005886">
    <property type="term" value="C:plasma membrane"/>
    <property type="evidence" value="ECO:0007669"/>
    <property type="project" value="UniProtKB-SubCell"/>
</dbReference>
<evidence type="ECO:0000256" key="1">
    <source>
        <dbReference type="ARBA" id="ARBA00000085"/>
    </source>
</evidence>
<comment type="catalytic activity">
    <reaction evidence="1">
        <text>ATP + protein L-histidine = ADP + protein N-phospho-L-histidine.</text>
        <dbReference type="EC" id="2.7.13.3"/>
    </reaction>
</comment>
<reference evidence="13 14" key="1">
    <citation type="submission" date="2015-09" db="EMBL/GenBank/DDBJ databases">
        <title>Complete genome sequence of Defluviimonas alba cai42t isolated from an oilfield in Xinjiang.</title>
        <authorList>
            <person name="Geng S."/>
            <person name="Pan X."/>
            <person name="Wu X."/>
        </authorList>
    </citation>
    <scope>NUCLEOTIDE SEQUENCE [LARGE SCALE GENOMIC DNA]</scope>
    <source>
        <strain evidence="14">cai42</strain>
    </source>
</reference>
<dbReference type="PATRIC" id="fig|1335048.3.peg.1992"/>
<dbReference type="FunFam" id="3.30.565.10:FF:000006">
    <property type="entry name" value="Sensor histidine kinase WalK"/>
    <property type="match status" value="1"/>
</dbReference>
<keyword evidence="7" id="KW-0547">Nucleotide-binding</keyword>
<dbReference type="STRING" id="1335048.AKL17_1911"/>
<proteinExistence type="predicted"/>
<dbReference type="InterPro" id="IPR035965">
    <property type="entry name" value="PAS-like_dom_sf"/>
</dbReference>
<dbReference type="InterPro" id="IPR036890">
    <property type="entry name" value="HATPase_C_sf"/>
</dbReference>
<dbReference type="RefSeq" id="WP_066812691.1">
    <property type="nucleotide sequence ID" value="NZ_CP012661.1"/>
</dbReference>
<dbReference type="PANTHER" id="PTHR45453:SF1">
    <property type="entry name" value="PHOSPHATE REGULON SENSOR PROTEIN PHOR"/>
    <property type="match status" value="1"/>
</dbReference>
<evidence type="ECO:0000256" key="3">
    <source>
        <dbReference type="ARBA" id="ARBA00012438"/>
    </source>
</evidence>